<evidence type="ECO:0000313" key="1">
    <source>
        <dbReference type="EMBL" id="PEJ29089.1"/>
    </source>
</evidence>
<dbReference type="AlphaFoldDB" id="A0AAX0RWJ6"/>
<name>A0AAX0RWJ6_9BACI</name>
<reference evidence="1 2" key="1">
    <citation type="submission" date="2017-09" db="EMBL/GenBank/DDBJ databases">
        <title>Large-scale bioinformatics analysis of Bacillus genomes uncovers conserved roles of natural products in bacterial physiology.</title>
        <authorList>
            <consortium name="Agbiome Team Llc"/>
            <person name="Bleich R.M."/>
            <person name="Kirk G.J."/>
            <person name="Santa Maria K.C."/>
            <person name="Allen S.E."/>
            <person name="Farag S."/>
            <person name="Shank E.A."/>
            <person name="Bowers A."/>
        </authorList>
    </citation>
    <scope>NUCLEOTIDE SEQUENCE [LARGE SCALE GENOMIC DNA]</scope>
    <source>
        <strain evidence="1 2">AFS003229</strain>
    </source>
</reference>
<proteinExistence type="predicted"/>
<evidence type="ECO:0000313" key="2">
    <source>
        <dbReference type="Proteomes" id="UP000220106"/>
    </source>
</evidence>
<gene>
    <name evidence="1" type="ORF">CN689_22090</name>
</gene>
<accession>A0AAX0RWJ6</accession>
<feature type="non-terminal residue" evidence="1">
    <location>
        <position position="69"/>
    </location>
</feature>
<organism evidence="1 2">
    <name type="scientific">Peribacillus butanolivorans</name>
    <dbReference type="NCBI Taxonomy" id="421767"/>
    <lineage>
        <taxon>Bacteria</taxon>
        <taxon>Bacillati</taxon>
        <taxon>Bacillota</taxon>
        <taxon>Bacilli</taxon>
        <taxon>Bacillales</taxon>
        <taxon>Bacillaceae</taxon>
        <taxon>Peribacillus</taxon>
    </lineage>
</organism>
<sequence>MINATIRRNPSGKYFISVLAETHVQVLPKTNRSCGVDVGLKNFAILSDGTVYQNPKFFRTVEKKLAKAQ</sequence>
<comment type="caution">
    <text evidence="1">The sequence shown here is derived from an EMBL/GenBank/DDBJ whole genome shotgun (WGS) entry which is preliminary data.</text>
</comment>
<dbReference type="Proteomes" id="UP000220106">
    <property type="component" value="Unassembled WGS sequence"/>
</dbReference>
<protein>
    <submittedName>
        <fullName evidence="1">Transposase</fullName>
    </submittedName>
</protein>
<dbReference type="EMBL" id="NUEQ01000059">
    <property type="protein sequence ID" value="PEJ29089.1"/>
    <property type="molecule type" value="Genomic_DNA"/>
</dbReference>